<sequence>MKTAQRDRRNERATKPVYAPCGRPPNQGPYLPLRVIIQTEPSTTPGGIRTQMNQG</sequence>
<comment type="caution">
    <text evidence="2">The sequence shown here is derived from an EMBL/GenBank/DDBJ whole genome shotgun (WGS) entry which is preliminary data.</text>
</comment>
<protein>
    <submittedName>
        <fullName evidence="2">Uncharacterized protein</fullName>
    </submittedName>
</protein>
<gene>
    <name evidence="2" type="ORF">EV192_1011156</name>
</gene>
<reference evidence="2 3" key="1">
    <citation type="submission" date="2019-03" db="EMBL/GenBank/DDBJ databases">
        <title>Genomic Encyclopedia of Type Strains, Phase IV (KMG-IV): sequencing the most valuable type-strain genomes for metagenomic binning, comparative biology and taxonomic classification.</title>
        <authorList>
            <person name="Goeker M."/>
        </authorList>
    </citation>
    <scope>NUCLEOTIDE SEQUENCE [LARGE SCALE GENOMIC DNA]</scope>
    <source>
        <strain evidence="2 3">DSM 45934</strain>
    </source>
</reference>
<proteinExistence type="predicted"/>
<dbReference type="AlphaFoldDB" id="A0A4R2JZF8"/>
<evidence type="ECO:0000313" key="2">
    <source>
        <dbReference type="EMBL" id="TCO65364.1"/>
    </source>
</evidence>
<accession>A0A4R2JZF8</accession>
<feature type="compositionally biased region" description="Basic and acidic residues" evidence="1">
    <location>
        <begin position="1"/>
        <end position="14"/>
    </location>
</feature>
<evidence type="ECO:0000256" key="1">
    <source>
        <dbReference type="SAM" id="MobiDB-lite"/>
    </source>
</evidence>
<name>A0A4R2JZF8_9PSEU</name>
<dbReference type="Proteomes" id="UP000295680">
    <property type="component" value="Unassembled WGS sequence"/>
</dbReference>
<organism evidence="2 3">
    <name type="scientific">Actinocrispum wychmicini</name>
    <dbReference type="NCBI Taxonomy" id="1213861"/>
    <lineage>
        <taxon>Bacteria</taxon>
        <taxon>Bacillati</taxon>
        <taxon>Actinomycetota</taxon>
        <taxon>Actinomycetes</taxon>
        <taxon>Pseudonocardiales</taxon>
        <taxon>Pseudonocardiaceae</taxon>
        <taxon>Actinocrispum</taxon>
    </lineage>
</organism>
<evidence type="ECO:0000313" key="3">
    <source>
        <dbReference type="Proteomes" id="UP000295680"/>
    </source>
</evidence>
<feature type="region of interest" description="Disordered" evidence="1">
    <location>
        <begin position="1"/>
        <end position="30"/>
    </location>
</feature>
<dbReference type="EMBL" id="SLWS01000001">
    <property type="protein sequence ID" value="TCO65364.1"/>
    <property type="molecule type" value="Genomic_DNA"/>
</dbReference>
<keyword evidence="3" id="KW-1185">Reference proteome</keyword>